<keyword evidence="1" id="KW-0732">Signal</keyword>
<dbReference type="RefSeq" id="WP_230672663.1">
    <property type="nucleotide sequence ID" value="NZ_JAJNAY010000003.1"/>
</dbReference>
<dbReference type="AlphaFoldDB" id="A0A9Q3V6J1"/>
<feature type="chain" id="PRO_5040416588" evidence="1">
    <location>
        <begin position="21"/>
        <end position="147"/>
    </location>
</feature>
<evidence type="ECO:0000313" key="3">
    <source>
        <dbReference type="Proteomes" id="UP001108025"/>
    </source>
</evidence>
<dbReference type="Proteomes" id="UP001108025">
    <property type="component" value="Unassembled WGS sequence"/>
</dbReference>
<evidence type="ECO:0000256" key="1">
    <source>
        <dbReference type="SAM" id="SignalP"/>
    </source>
</evidence>
<organism evidence="2 3">
    <name type="scientific">Chryseobacterium turcicum</name>
    <dbReference type="NCBI Taxonomy" id="2898076"/>
    <lineage>
        <taxon>Bacteria</taxon>
        <taxon>Pseudomonadati</taxon>
        <taxon>Bacteroidota</taxon>
        <taxon>Flavobacteriia</taxon>
        <taxon>Flavobacteriales</taxon>
        <taxon>Weeksellaceae</taxon>
        <taxon>Chryseobacterium group</taxon>
        <taxon>Chryseobacterium</taxon>
    </lineage>
</organism>
<evidence type="ECO:0000313" key="2">
    <source>
        <dbReference type="EMBL" id="MCD1119177.1"/>
    </source>
</evidence>
<sequence length="147" mass="16988">MKKLSIILHFLMIGIFFSHAQKKVEKIELNGDTYTVSKVFPKEILGKYLYEKKGEPIVELYENGEGVFQPHMTAPIKIKFWIDCDEKGIPRKEQHIESRYGYTLLIQYLDGTNGNYAVGKYDLMGVHILKDSGYAVIYGERYKALTE</sequence>
<accession>A0A9Q3V6J1</accession>
<dbReference type="EMBL" id="JAJNAY010000003">
    <property type="protein sequence ID" value="MCD1119177.1"/>
    <property type="molecule type" value="Genomic_DNA"/>
</dbReference>
<reference evidence="2" key="1">
    <citation type="submission" date="2021-11" db="EMBL/GenBank/DDBJ databases">
        <title>Description of novel Chryseobacterium species.</title>
        <authorList>
            <person name="Saticioglu I.B."/>
            <person name="Ay H."/>
            <person name="Altun S."/>
            <person name="Duman M."/>
        </authorList>
    </citation>
    <scope>NUCLEOTIDE SEQUENCE</scope>
    <source>
        <strain evidence="2">C-17</strain>
    </source>
</reference>
<proteinExistence type="predicted"/>
<keyword evidence="3" id="KW-1185">Reference proteome</keyword>
<comment type="caution">
    <text evidence="2">The sequence shown here is derived from an EMBL/GenBank/DDBJ whole genome shotgun (WGS) entry which is preliminary data.</text>
</comment>
<feature type="signal peptide" evidence="1">
    <location>
        <begin position="1"/>
        <end position="20"/>
    </location>
</feature>
<protein>
    <submittedName>
        <fullName evidence="2">Uncharacterized protein</fullName>
    </submittedName>
</protein>
<gene>
    <name evidence="2" type="ORF">LO744_20245</name>
</gene>
<name>A0A9Q3V6J1_9FLAO</name>